<dbReference type="AlphaFoldDB" id="A0A941D438"/>
<organism evidence="7 8">
    <name type="scientific">Phenylobacterium glaciei</name>
    <dbReference type="NCBI Taxonomy" id="2803784"/>
    <lineage>
        <taxon>Bacteria</taxon>
        <taxon>Pseudomonadati</taxon>
        <taxon>Pseudomonadota</taxon>
        <taxon>Alphaproteobacteria</taxon>
        <taxon>Caulobacterales</taxon>
        <taxon>Caulobacteraceae</taxon>
        <taxon>Phenylobacterium</taxon>
    </lineage>
</organism>
<dbReference type="InterPro" id="IPR050307">
    <property type="entry name" value="Sterol_Desaturase_Related"/>
</dbReference>
<dbReference type="Pfam" id="PF04116">
    <property type="entry name" value="FA_hydroxylase"/>
    <property type="match status" value="1"/>
</dbReference>
<keyword evidence="8" id="KW-1185">Reference proteome</keyword>
<feature type="transmembrane region" description="Helical" evidence="5">
    <location>
        <begin position="16"/>
        <end position="38"/>
    </location>
</feature>
<keyword evidence="4 5" id="KW-0472">Membrane</keyword>
<dbReference type="EMBL" id="JAGSGD010000001">
    <property type="protein sequence ID" value="MBR7621279.1"/>
    <property type="molecule type" value="Genomic_DNA"/>
</dbReference>
<dbReference type="Proteomes" id="UP000622580">
    <property type="component" value="Unassembled WGS sequence"/>
</dbReference>
<protein>
    <submittedName>
        <fullName evidence="7">Sterol desaturase family protein</fullName>
    </submittedName>
</protein>
<feature type="domain" description="Fatty acid hydroxylase" evidence="6">
    <location>
        <begin position="99"/>
        <end position="232"/>
    </location>
</feature>
<reference evidence="7" key="1">
    <citation type="submission" date="2021-04" db="EMBL/GenBank/DDBJ databases">
        <title>Draft genome assembly of strain Phenylobacterium sp. 20VBR1 using MiniION and Illumina platforms.</title>
        <authorList>
            <person name="Thomas F.A."/>
            <person name="Krishnan K.P."/>
            <person name="Sinha R.K."/>
        </authorList>
    </citation>
    <scope>NUCLEOTIDE SEQUENCE</scope>
    <source>
        <strain evidence="7">20VBR1</strain>
    </source>
</reference>
<comment type="caution">
    <text evidence="7">The sequence shown here is derived from an EMBL/GenBank/DDBJ whole genome shotgun (WGS) entry which is preliminary data.</text>
</comment>
<dbReference type="GO" id="GO:0016491">
    <property type="term" value="F:oxidoreductase activity"/>
    <property type="evidence" value="ECO:0007669"/>
    <property type="project" value="InterPro"/>
</dbReference>
<comment type="subcellular location">
    <subcellularLocation>
        <location evidence="1">Membrane</location>
    </subcellularLocation>
</comment>
<evidence type="ECO:0000259" key="6">
    <source>
        <dbReference type="Pfam" id="PF04116"/>
    </source>
</evidence>
<keyword evidence="2 5" id="KW-0812">Transmembrane</keyword>
<evidence type="ECO:0000256" key="4">
    <source>
        <dbReference type="ARBA" id="ARBA00023136"/>
    </source>
</evidence>
<dbReference type="PANTHER" id="PTHR11863">
    <property type="entry name" value="STEROL DESATURASE"/>
    <property type="match status" value="1"/>
</dbReference>
<sequence>MGQHWTANMLLDLERYVVFAIGAWMLIWVLLAGVLAGRKIRGDQPPVRQMIVEFLISMRTILIFSTISMIIVISNHMGWLYGPKLAASWGPVWFGACLLLMIVAHDAWFYWAHRIMHRPQLFWTFHRRHHRSHNPSPFTAYSFDLGEAAVMAIFVPLWVIAVPTPWPVLGLFMAHQLARNTMAHCGYELMPATADGKPMFDWITSVTHHDMHHERGKNYGLYFTWWDRWMGTEHPEYHARFAAAVRKPPVRVLVAAE</sequence>
<evidence type="ECO:0000256" key="5">
    <source>
        <dbReference type="SAM" id="Phobius"/>
    </source>
</evidence>
<gene>
    <name evidence="7" type="ORF">JKL49_17930</name>
</gene>
<evidence type="ECO:0000313" key="8">
    <source>
        <dbReference type="Proteomes" id="UP000622580"/>
    </source>
</evidence>
<proteinExistence type="predicted"/>
<dbReference type="InterPro" id="IPR006694">
    <property type="entry name" value="Fatty_acid_hydroxylase"/>
</dbReference>
<evidence type="ECO:0000256" key="3">
    <source>
        <dbReference type="ARBA" id="ARBA00022989"/>
    </source>
</evidence>
<feature type="transmembrane region" description="Helical" evidence="5">
    <location>
        <begin position="93"/>
        <end position="111"/>
    </location>
</feature>
<dbReference type="GO" id="GO:0016020">
    <property type="term" value="C:membrane"/>
    <property type="evidence" value="ECO:0007669"/>
    <property type="project" value="UniProtKB-SubCell"/>
</dbReference>
<dbReference type="GO" id="GO:0005506">
    <property type="term" value="F:iron ion binding"/>
    <property type="evidence" value="ECO:0007669"/>
    <property type="project" value="InterPro"/>
</dbReference>
<dbReference type="GO" id="GO:0008610">
    <property type="term" value="P:lipid biosynthetic process"/>
    <property type="evidence" value="ECO:0007669"/>
    <property type="project" value="InterPro"/>
</dbReference>
<evidence type="ECO:0000313" key="7">
    <source>
        <dbReference type="EMBL" id="MBR7621279.1"/>
    </source>
</evidence>
<keyword evidence="3 5" id="KW-1133">Transmembrane helix</keyword>
<evidence type="ECO:0000256" key="2">
    <source>
        <dbReference type="ARBA" id="ARBA00022692"/>
    </source>
</evidence>
<feature type="transmembrane region" description="Helical" evidence="5">
    <location>
        <begin position="50"/>
        <end position="73"/>
    </location>
</feature>
<name>A0A941D438_9CAUL</name>
<evidence type="ECO:0000256" key="1">
    <source>
        <dbReference type="ARBA" id="ARBA00004370"/>
    </source>
</evidence>
<accession>A0A941D438</accession>